<dbReference type="SUPFAM" id="SSF53098">
    <property type="entry name" value="Ribonuclease H-like"/>
    <property type="match status" value="1"/>
</dbReference>
<gene>
    <name evidence="2" type="ORF">LCGC14_0446590</name>
</gene>
<dbReference type="GO" id="GO:0004523">
    <property type="term" value="F:RNA-DNA hybrid ribonuclease activity"/>
    <property type="evidence" value="ECO:0007669"/>
    <property type="project" value="InterPro"/>
</dbReference>
<dbReference type="GO" id="GO:0003676">
    <property type="term" value="F:nucleic acid binding"/>
    <property type="evidence" value="ECO:0007669"/>
    <property type="project" value="InterPro"/>
</dbReference>
<dbReference type="EMBL" id="LAZR01000437">
    <property type="protein sequence ID" value="KKN68873.1"/>
    <property type="molecule type" value="Genomic_DNA"/>
</dbReference>
<accession>A0A0F9VT18</accession>
<protein>
    <recommendedName>
        <fullName evidence="1">RNase H type-1 domain-containing protein</fullName>
    </recommendedName>
</protein>
<proteinExistence type="predicted"/>
<dbReference type="AlphaFoldDB" id="A0A0F9VT18"/>
<comment type="caution">
    <text evidence="2">The sequence shown here is derived from an EMBL/GenBank/DDBJ whole genome shotgun (WGS) entry which is preliminary data.</text>
</comment>
<sequence>MTKDHTHLPVAQVRELITDVLGTVRLELQDKIKGPAVGQAVVCAQQRADDLLANAVSPNPPIRFWTDGGMLGGKNPSTEGVYWSTFRALPSGVSGLVIVREKSREHFTNNEAEWLALRATLRFARQFHPQEHIQIYSDSQLIVNQFNGRWRCQNPRLIRFAHQCWDIAPHFPQCVVSWQPRKEMLKRLGH</sequence>
<dbReference type="Pfam" id="PF13456">
    <property type="entry name" value="RVT_3"/>
    <property type="match status" value="1"/>
</dbReference>
<evidence type="ECO:0000259" key="1">
    <source>
        <dbReference type="PROSITE" id="PS50879"/>
    </source>
</evidence>
<dbReference type="PROSITE" id="PS50879">
    <property type="entry name" value="RNASE_H_1"/>
    <property type="match status" value="1"/>
</dbReference>
<reference evidence="2" key="1">
    <citation type="journal article" date="2015" name="Nature">
        <title>Complex archaea that bridge the gap between prokaryotes and eukaryotes.</title>
        <authorList>
            <person name="Spang A."/>
            <person name="Saw J.H."/>
            <person name="Jorgensen S.L."/>
            <person name="Zaremba-Niedzwiedzka K."/>
            <person name="Martijn J."/>
            <person name="Lind A.E."/>
            <person name="van Eijk R."/>
            <person name="Schleper C."/>
            <person name="Guy L."/>
            <person name="Ettema T.J."/>
        </authorList>
    </citation>
    <scope>NUCLEOTIDE SEQUENCE</scope>
</reference>
<evidence type="ECO:0000313" key="2">
    <source>
        <dbReference type="EMBL" id="KKN68873.1"/>
    </source>
</evidence>
<dbReference type="InterPro" id="IPR036397">
    <property type="entry name" value="RNaseH_sf"/>
</dbReference>
<dbReference type="InterPro" id="IPR002156">
    <property type="entry name" value="RNaseH_domain"/>
</dbReference>
<name>A0A0F9VT18_9ZZZZ</name>
<dbReference type="InterPro" id="IPR012337">
    <property type="entry name" value="RNaseH-like_sf"/>
</dbReference>
<dbReference type="Gene3D" id="3.30.420.10">
    <property type="entry name" value="Ribonuclease H-like superfamily/Ribonuclease H"/>
    <property type="match status" value="1"/>
</dbReference>
<feature type="domain" description="RNase H type-1" evidence="1">
    <location>
        <begin position="58"/>
        <end position="190"/>
    </location>
</feature>
<organism evidence="2">
    <name type="scientific">marine sediment metagenome</name>
    <dbReference type="NCBI Taxonomy" id="412755"/>
    <lineage>
        <taxon>unclassified sequences</taxon>
        <taxon>metagenomes</taxon>
        <taxon>ecological metagenomes</taxon>
    </lineage>
</organism>